<feature type="transmembrane region" description="Helical" evidence="2">
    <location>
        <begin position="135"/>
        <end position="154"/>
    </location>
</feature>
<proteinExistence type="predicted"/>
<feature type="chain" id="PRO_5040128945" evidence="3">
    <location>
        <begin position="20"/>
        <end position="155"/>
    </location>
</feature>
<sequence>MLGSQLISAAFLFVASAVGQDSTASGFMTIQTSAADGPTVTDCIQESCFPETTGGILSILPISTSQSITLPQATTGLVTSASDSGVMSIPGGETPLSTGSGSTSAGTSTGASGSAPAQSTGAAPHAHVAGGGGSVMVVMAVSALSMLFGFVWTLA</sequence>
<evidence type="ECO:0000256" key="3">
    <source>
        <dbReference type="SAM" id="SignalP"/>
    </source>
</evidence>
<keyword evidence="2" id="KW-0812">Transmembrane</keyword>
<evidence type="ECO:0000313" key="4">
    <source>
        <dbReference type="EMBL" id="KAF2734851.1"/>
    </source>
</evidence>
<dbReference type="OrthoDB" id="10610201at2759"/>
<dbReference type="EMBL" id="ML996142">
    <property type="protein sequence ID" value="KAF2734851.1"/>
    <property type="molecule type" value="Genomic_DNA"/>
</dbReference>
<evidence type="ECO:0000313" key="5">
    <source>
        <dbReference type="Proteomes" id="UP000799444"/>
    </source>
</evidence>
<protein>
    <submittedName>
        <fullName evidence="4">Uncharacterized protein</fullName>
    </submittedName>
</protein>
<gene>
    <name evidence="4" type="ORF">EJ04DRAFT_512158</name>
</gene>
<name>A0A9P4V317_9PLEO</name>
<evidence type="ECO:0000256" key="2">
    <source>
        <dbReference type="SAM" id="Phobius"/>
    </source>
</evidence>
<dbReference type="Proteomes" id="UP000799444">
    <property type="component" value="Unassembled WGS sequence"/>
</dbReference>
<accession>A0A9P4V317</accession>
<reference evidence="4" key="1">
    <citation type="journal article" date="2020" name="Stud. Mycol.">
        <title>101 Dothideomycetes genomes: a test case for predicting lifestyles and emergence of pathogens.</title>
        <authorList>
            <person name="Haridas S."/>
            <person name="Albert R."/>
            <person name="Binder M."/>
            <person name="Bloem J."/>
            <person name="Labutti K."/>
            <person name="Salamov A."/>
            <person name="Andreopoulos B."/>
            <person name="Baker S."/>
            <person name="Barry K."/>
            <person name="Bills G."/>
            <person name="Bluhm B."/>
            <person name="Cannon C."/>
            <person name="Castanera R."/>
            <person name="Culley D."/>
            <person name="Daum C."/>
            <person name="Ezra D."/>
            <person name="Gonzalez J."/>
            <person name="Henrissat B."/>
            <person name="Kuo A."/>
            <person name="Liang C."/>
            <person name="Lipzen A."/>
            <person name="Lutzoni F."/>
            <person name="Magnuson J."/>
            <person name="Mondo S."/>
            <person name="Nolan M."/>
            <person name="Ohm R."/>
            <person name="Pangilinan J."/>
            <person name="Park H.-J."/>
            <person name="Ramirez L."/>
            <person name="Alfaro M."/>
            <person name="Sun H."/>
            <person name="Tritt A."/>
            <person name="Yoshinaga Y."/>
            <person name="Zwiers L.-H."/>
            <person name="Turgeon B."/>
            <person name="Goodwin S."/>
            <person name="Spatafora J."/>
            <person name="Crous P."/>
            <person name="Grigoriev I."/>
        </authorList>
    </citation>
    <scope>NUCLEOTIDE SEQUENCE</scope>
    <source>
        <strain evidence="4">CBS 125425</strain>
    </source>
</reference>
<feature type="signal peptide" evidence="3">
    <location>
        <begin position="1"/>
        <end position="19"/>
    </location>
</feature>
<comment type="caution">
    <text evidence="4">The sequence shown here is derived from an EMBL/GenBank/DDBJ whole genome shotgun (WGS) entry which is preliminary data.</text>
</comment>
<evidence type="ECO:0000256" key="1">
    <source>
        <dbReference type="SAM" id="MobiDB-lite"/>
    </source>
</evidence>
<keyword evidence="5" id="KW-1185">Reference proteome</keyword>
<keyword evidence="3" id="KW-0732">Signal</keyword>
<feature type="compositionally biased region" description="Low complexity" evidence="1">
    <location>
        <begin position="90"/>
        <end position="126"/>
    </location>
</feature>
<dbReference type="AlphaFoldDB" id="A0A9P4V317"/>
<organism evidence="4 5">
    <name type="scientific">Polyplosphaeria fusca</name>
    <dbReference type="NCBI Taxonomy" id="682080"/>
    <lineage>
        <taxon>Eukaryota</taxon>
        <taxon>Fungi</taxon>
        <taxon>Dikarya</taxon>
        <taxon>Ascomycota</taxon>
        <taxon>Pezizomycotina</taxon>
        <taxon>Dothideomycetes</taxon>
        <taxon>Pleosporomycetidae</taxon>
        <taxon>Pleosporales</taxon>
        <taxon>Tetraplosphaeriaceae</taxon>
        <taxon>Polyplosphaeria</taxon>
    </lineage>
</organism>
<keyword evidence="2" id="KW-0472">Membrane</keyword>
<keyword evidence="2" id="KW-1133">Transmembrane helix</keyword>
<feature type="region of interest" description="Disordered" evidence="1">
    <location>
        <begin position="88"/>
        <end position="126"/>
    </location>
</feature>